<dbReference type="OrthoDB" id="5294075at2"/>
<feature type="signal peptide" evidence="5">
    <location>
        <begin position="1"/>
        <end position="20"/>
    </location>
</feature>
<dbReference type="InterPro" id="IPR011990">
    <property type="entry name" value="TPR-like_helical_dom_sf"/>
</dbReference>
<dbReference type="SUPFAM" id="SSF48452">
    <property type="entry name" value="TPR-like"/>
    <property type="match status" value="1"/>
</dbReference>
<feature type="repeat" description="TPR" evidence="3">
    <location>
        <begin position="88"/>
        <end position="121"/>
    </location>
</feature>
<dbReference type="Pfam" id="PF24125">
    <property type="entry name" value="Cds6_C"/>
    <property type="match status" value="1"/>
</dbReference>
<protein>
    <submittedName>
        <fullName evidence="7">Tetratricopeptide repeat protein</fullName>
    </submittedName>
</protein>
<dbReference type="Proteomes" id="UP000295443">
    <property type="component" value="Unassembled WGS sequence"/>
</dbReference>
<accession>A0A4R1BMB3</accession>
<organism evidence="7 8">
    <name type="scientific">Parasulfuritortus cantonensis</name>
    <dbReference type="NCBI Taxonomy" id="2528202"/>
    <lineage>
        <taxon>Bacteria</taxon>
        <taxon>Pseudomonadati</taxon>
        <taxon>Pseudomonadota</taxon>
        <taxon>Betaproteobacteria</taxon>
        <taxon>Nitrosomonadales</taxon>
        <taxon>Thiobacillaceae</taxon>
        <taxon>Parasulfuritortus</taxon>
    </lineage>
</organism>
<dbReference type="PROSITE" id="PS50293">
    <property type="entry name" value="TPR_REGION"/>
    <property type="match status" value="1"/>
</dbReference>
<feature type="region of interest" description="Disordered" evidence="4">
    <location>
        <begin position="171"/>
        <end position="211"/>
    </location>
</feature>
<dbReference type="Pfam" id="PF13414">
    <property type="entry name" value="TPR_11"/>
    <property type="match status" value="1"/>
</dbReference>
<dbReference type="EMBL" id="SJZB01000010">
    <property type="protein sequence ID" value="TCJ18545.1"/>
    <property type="molecule type" value="Genomic_DNA"/>
</dbReference>
<dbReference type="InterPro" id="IPR032710">
    <property type="entry name" value="NTF2-like_dom_sf"/>
</dbReference>
<proteinExistence type="predicted"/>
<dbReference type="SMART" id="SM00028">
    <property type="entry name" value="TPR"/>
    <property type="match status" value="3"/>
</dbReference>
<feature type="compositionally biased region" description="Polar residues" evidence="4">
    <location>
        <begin position="185"/>
        <end position="196"/>
    </location>
</feature>
<evidence type="ECO:0000256" key="5">
    <source>
        <dbReference type="SAM" id="SignalP"/>
    </source>
</evidence>
<evidence type="ECO:0000259" key="6">
    <source>
        <dbReference type="Pfam" id="PF24125"/>
    </source>
</evidence>
<dbReference type="Pfam" id="PF13432">
    <property type="entry name" value="TPR_16"/>
    <property type="match status" value="1"/>
</dbReference>
<feature type="domain" description="Cds6 C-terminal" evidence="6">
    <location>
        <begin position="219"/>
        <end position="322"/>
    </location>
</feature>
<dbReference type="RefSeq" id="WP_131444669.1">
    <property type="nucleotide sequence ID" value="NZ_SJZB01000010.1"/>
</dbReference>
<dbReference type="PANTHER" id="PTHR44943:SF4">
    <property type="entry name" value="TPR REPEAT-CONTAINING PROTEIN MJ0798"/>
    <property type="match status" value="1"/>
</dbReference>
<reference evidence="7 8" key="1">
    <citation type="submission" date="2019-03" db="EMBL/GenBank/DDBJ databases">
        <title>Genome sequence of Thiobacillaceae bacterium LSR1, a sulfur-oxidizing bacterium isolated from freshwater sediment.</title>
        <authorList>
            <person name="Li S."/>
        </authorList>
    </citation>
    <scope>NUCLEOTIDE SEQUENCE [LARGE SCALE GENOMIC DNA]</scope>
    <source>
        <strain evidence="7 8">LSR1</strain>
    </source>
</reference>
<evidence type="ECO:0000256" key="2">
    <source>
        <dbReference type="ARBA" id="ARBA00022803"/>
    </source>
</evidence>
<gene>
    <name evidence="7" type="ORF">EZJ19_02195</name>
</gene>
<dbReference type="Gene3D" id="3.10.450.50">
    <property type="match status" value="1"/>
</dbReference>
<comment type="caution">
    <text evidence="7">The sequence shown here is derived from an EMBL/GenBank/DDBJ whole genome shotgun (WGS) entry which is preliminary data.</text>
</comment>
<dbReference type="PROSITE" id="PS50005">
    <property type="entry name" value="TPR"/>
    <property type="match status" value="1"/>
</dbReference>
<dbReference type="SUPFAM" id="SSF54427">
    <property type="entry name" value="NTF2-like"/>
    <property type="match status" value="1"/>
</dbReference>
<dbReference type="AlphaFoldDB" id="A0A4R1BMB3"/>
<dbReference type="InterPro" id="IPR056203">
    <property type="entry name" value="Cds6_C"/>
</dbReference>
<keyword evidence="5" id="KW-0732">Signal</keyword>
<evidence type="ECO:0000256" key="3">
    <source>
        <dbReference type="PROSITE-ProRule" id="PRU00339"/>
    </source>
</evidence>
<name>A0A4R1BMB3_9PROT</name>
<sequence length="323" mass="35659">MKITRFALLFCCLLPSFAFAAATLPEATQLFKQGQNARALEKVNGYLSGNPKDPQGRFLKGLILAELNRPQEAIQTFSELTDDYPELPEPYNNLAVLYASQGQYERAKTSLEKAIRTHPSYATAHENLGDIYAKMASVAYDKALQLDKGNTSAQMKLALVKEIFTPASIDKAPGKPAAAPARTAGLSQEPSVTRDTQPVPPPLPASKPAAAPAFDSAAVEKTVNDWAAAWSHRDAPGYLAFYADDFKLPRKMSRKDWEAQRTDRLTSPEYIKVEISNLSVKGDAKNVTVQFQQRYESNVLKGSYRKTLTLENQGGNWKITSER</sequence>
<dbReference type="InterPro" id="IPR051685">
    <property type="entry name" value="Ycf3/AcsC/BcsC/TPR_MFPF"/>
</dbReference>
<evidence type="ECO:0000256" key="1">
    <source>
        <dbReference type="ARBA" id="ARBA00022737"/>
    </source>
</evidence>
<feature type="chain" id="PRO_5020915271" evidence="5">
    <location>
        <begin position="21"/>
        <end position="323"/>
    </location>
</feature>
<dbReference type="PANTHER" id="PTHR44943">
    <property type="entry name" value="CELLULOSE SYNTHASE OPERON PROTEIN C"/>
    <property type="match status" value="1"/>
</dbReference>
<evidence type="ECO:0000256" key="4">
    <source>
        <dbReference type="SAM" id="MobiDB-lite"/>
    </source>
</evidence>
<dbReference type="Gene3D" id="1.25.40.10">
    <property type="entry name" value="Tetratricopeptide repeat domain"/>
    <property type="match status" value="1"/>
</dbReference>
<keyword evidence="2 3" id="KW-0802">TPR repeat</keyword>
<evidence type="ECO:0000313" key="7">
    <source>
        <dbReference type="EMBL" id="TCJ18545.1"/>
    </source>
</evidence>
<evidence type="ECO:0000313" key="8">
    <source>
        <dbReference type="Proteomes" id="UP000295443"/>
    </source>
</evidence>
<keyword evidence="1" id="KW-0677">Repeat</keyword>
<keyword evidence="8" id="KW-1185">Reference proteome</keyword>
<dbReference type="InterPro" id="IPR019734">
    <property type="entry name" value="TPR_rpt"/>
</dbReference>